<sequence>MRSIGTLCTVRECSYRTHHEIHTPMPKQRRCDDFISQLDDSASRRLMFLKRIYKLLLRHADFIFYTARCVFSANELKLHS</sequence>
<reference evidence="2" key="1">
    <citation type="submission" date="2022-11" db="UniProtKB">
        <authorList>
            <consortium name="WormBaseParasite"/>
        </authorList>
    </citation>
    <scope>IDENTIFICATION</scope>
</reference>
<evidence type="ECO:0000313" key="2">
    <source>
        <dbReference type="WBParaSite" id="PgR028_g074_t02"/>
    </source>
</evidence>
<protein>
    <submittedName>
        <fullName evidence="2">Lipid-binding serum glycoprotein C-terminal domain-containing protein</fullName>
    </submittedName>
</protein>
<organism evidence="1 2">
    <name type="scientific">Parascaris univalens</name>
    <name type="common">Nematode worm</name>
    <dbReference type="NCBI Taxonomy" id="6257"/>
    <lineage>
        <taxon>Eukaryota</taxon>
        <taxon>Metazoa</taxon>
        <taxon>Ecdysozoa</taxon>
        <taxon>Nematoda</taxon>
        <taxon>Chromadorea</taxon>
        <taxon>Rhabditida</taxon>
        <taxon>Spirurina</taxon>
        <taxon>Ascaridomorpha</taxon>
        <taxon>Ascaridoidea</taxon>
        <taxon>Ascarididae</taxon>
        <taxon>Parascaris</taxon>
    </lineage>
</organism>
<evidence type="ECO:0000313" key="1">
    <source>
        <dbReference type="Proteomes" id="UP000887569"/>
    </source>
</evidence>
<name>A0A915B8V5_PARUN</name>
<proteinExistence type="predicted"/>
<dbReference type="Proteomes" id="UP000887569">
    <property type="component" value="Unplaced"/>
</dbReference>
<dbReference type="AlphaFoldDB" id="A0A915B8V5"/>
<keyword evidence="1" id="KW-1185">Reference proteome</keyword>
<accession>A0A915B8V5</accession>
<dbReference type="WBParaSite" id="PgR028_g074_t02">
    <property type="protein sequence ID" value="PgR028_g074_t02"/>
    <property type="gene ID" value="PgR028_g074"/>
</dbReference>